<feature type="compositionally biased region" description="Acidic residues" evidence="1">
    <location>
        <begin position="214"/>
        <end position="224"/>
    </location>
</feature>
<dbReference type="InParanoid" id="A0A1X7UCH1"/>
<feature type="domain" description="Transposable element P transposase-like RNase H" evidence="2">
    <location>
        <begin position="11"/>
        <end position="82"/>
    </location>
</feature>
<feature type="region of interest" description="Disordered" evidence="1">
    <location>
        <begin position="153"/>
        <end position="239"/>
    </location>
</feature>
<protein>
    <recommendedName>
        <fullName evidence="2">Transposable element P transposase-like RNase H domain-containing protein</fullName>
    </recommendedName>
</protein>
<evidence type="ECO:0000256" key="1">
    <source>
        <dbReference type="SAM" id="MobiDB-lite"/>
    </source>
</evidence>
<dbReference type="OrthoDB" id="5972980at2759"/>
<dbReference type="EnsemblMetazoa" id="Aqu2.1.25354_001">
    <property type="protein sequence ID" value="Aqu2.1.25354_001"/>
    <property type="gene ID" value="Aqu2.1.25354"/>
</dbReference>
<evidence type="ECO:0000313" key="3">
    <source>
        <dbReference type="EnsemblMetazoa" id="Aqu2.1.25354_001"/>
    </source>
</evidence>
<reference evidence="3" key="1">
    <citation type="submission" date="2017-05" db="UniProtKB">
        <authorList>
            <consortium name="EnsemblMetazoa"/>
        </authorList>
    </citation>
    <scope>IDENTIFICATION</scope>
</reference>
<feature type="compositionally biased region" description="Basic and acidic residues" evidence="1">
    <location>
        <begin position="200"/>
        <end position="213"/>
    </location>
</feature>
<feature type="compositionally biased region" description="Acidic residues" evidence="1">
    <location>
        <begin position="161"/>
        <end position="183"/>
    </location>
</feature>
<organism evidence="3">
    <name type="scientific">Amphimedon queenslandica</name>
    <name type="common">Sponge</name>
    <dbReference type="NCBI Taxonomy" id="400682"/>
    <lineage>
        <taxon>Eukaryota</taxon>
        <taxon>Metazoa</taxon>
        <taxon>Porifera</taxon>
        <taxon>Demospongiae</taxon>
        <taxon>Heteroscleromorpha</taxon>
        <taxon>Haplosclerida</taxon>
        <taxon>Niphatidae</taxon>
        <taxon>Amphimedon</taxon>
    </lineage>
</organism>
<dbReference type="InterPro" id="IPR048365">
    <property type="entry name" value="TNP-like_RNaseH_N"/>
</dbReference>
<dbReference type="AlphaFoldDB" id="A0A1X7UCH1"/>
<sequence>MRFKKSLDSENTPPPLAKSMVSFMVKGLFTSLKFPYAQFPCVSLVGEQLFPLFWEAVFRLERIGFKVIATTFDGTSVNRRLVALHDLSDKLVYKILNIHAEEKRTFLLEDTRELQEEIEEKGIQAENGIQAEKGIQAEEGIQAEKEIQAEEGIQAKKKIEEEEEIEEEEIEEEEIEEEDEIQAEGEKEEMSRKGRNSRRGGKEEGSEDFVHEKDDEEEDEEDHEEEKKSKRRRVNQKDI</sequence>
<dbReference type="Pfam" id="PF21787">
    <property type="entry name" value="TNP-like_RNaseH_N"/>
    <property type="match status" value="1"/>
</dbReference>
<feature type="compositionally biased region" description="Basic residues" evidence="1">
    <location>
        <begin position="229"/>
        <end position="239"/>
    </location>
</feature>
<proteinExistence type="predicted"/>
<evidence type="ECO:0000259" key="2">
    <source>
        <dbReference type="Pfam" id="PF21787"/>
    </source>
</evidence>
<name>A0A1X7UCH1_AMPQE</name>
<accession>A0A1X7UCH1</accession>